<dbReference type="InterPro" id="IPR012337">
    <property type="entry name" value="RNaseH-like_sf"/>
</dbReference>
<feature type="domain" description="Integrase catalytic" evidence="1">
    <location>
        <begin position="131"/>
        <end position="309"/>
    </location>
</feature>
<dbReference type="PROSITE" id="PS50994">
    <property type="entry name" value="INTEGRASE"/>
    <property type="match status" value="1"/>
</dbReference>
<dbReference type="InterPro" id="IPR009057">
    <property type="entry name" value="Homeodomain-like_sf"/>
</dbReference>
<dbReference type="InterPro" id="IPR036397">
    <property type="entry name" value="RNaseH_sf"/>
</dbReference>
<evidence type="ECO:0000313" key="3">
    <source>
        <dbReference type="Proteomes" id="UP000824179"/>
    </source>
</evidence>
<dbReference type="GO" id="GO:0003676">
    <property type="term" value="F:nucleic acid binding"/>
    <property type="evidence" value="ECO:0007669"/>
    <property type="project" value="InterPro"/>
</dbReference>
<reference evidence="2" key="1">
    <citation type="submission" date="2020-10" db="EMBL/GenBank/DDBJ databases">
        <authorList>
            <person name="Gilroy R."/>
        </authorList>
    </citation>
    <scope>NUCLEOTIDE SEQUENCE</scope>
    <source>
        <strain evidence="2">ChiW25-3613</strain>
    </source>
</reference>
<dbReference type="SUPFAM" id="SSF53098">
    <property type="entry name" value="Ribonuclease H-like"/>
    <property type="match status" value="1"/>
</dbReference>
<reference evidence="2" key="2">
    <citation type="journal article" date="2021" name="PeerJ">
        <title>Extensive microbial diversity within the chicken gut microbiome revealed by metagenomics and culture.</title>
        <authorList>
            <person name="Gilroy R."/>
            <person name="Ravi A."/>
            <person name="Getino M."/>
            <person name="Pursley I."/>
            <person name="Horton D.L."/>
            <person name="Alikhan N.F."/>
            <person name="Baker D."/>
            <person name="Gharbi K."/>
            <person name="Hall N."/>
            <person name="Watson M."/>
            <person name="Adriaenssens E.M."/>
            <person name="Foster-Nyarko E."/>
            <person name="Jarju S."/>
            <person name="Secka A."/>
            <person name="Antonio M."/>
            <person name="Oren A."/>
            <person name="Chaudhuri R.R."/>
            <person name="La Ragione R."/>
            <person name="Hildebrand F."/>
            <person name="Pallen M.J."/>
        </authorList>
    </citation>
    <scope>NUCLEOTIDE SEQUENCE</scope>
    <source>
        <strain evidence="2">ChiW25-3613</strain>
    </source>
</reference>
<dbReference type="GO" id="GO:0015074">
    <property type="term" value="P:DNA integration"/>
    <property type="evidence" value="ECO:0007669"/>
    <property type="project" value="InterPro"/>
</dbReference>
<organism evidence="2 3">
    <name type="scientific">Candidatus Coproplasma stercoripullorum</name>
    <dbReference type="NCBI Taxonomy" id="2840751"/>
    <lineage>
        <taxon>Bacteria</taxon>
        <taxon>Bacillati</taxon>
        <taxon>Bacillota</taxon>
        <taxon>Clostridia</taxon>
        <taxon>Eubacteriales</taxon>
        <taxon>Candidatus Coproplasma</taxon>
    </lineage>
</organism>
<gene>
    <name evidence="2" type="ORF">IAB90_02995</name>
</gene>
<dbReference type="PANTHER" id="PTHR35004">
    <property type="entry name" value="TRANSPOSASE RV3428C-RELATED"/>
    <property type="match status" value="1"/>
</dbReference>
<dbReference type="Gene3D" id="3.30.420.10">
    <property type="entry name" value="Ribonuclease H-like superfamily/Ribonuclease H"/>
    <property type="match status" value="1"/>
</dbReference>
<evidence type="ECO:0000259" key="1">
    <source>
        <dbReference type="PROSITE" id="PS50994"/>
    </source>
</evidence>
<dbReference type="PANTHER" id="PTHR35004:SF7">
    <property type="entry name" value="INTEGRASE PROTEIN"/>
    <property type="match status" value="1"/>
</dbReference>
<sequence length="317" mass="38239">MVSITQDLRFKQAVIEYSLAHGVTKAAIRYRKTRQWIYYWRRRYNGDIRSLLPMSRRPHSHPRAHTEEEIRLIQNMRKRNPNEGLVMFWVKLLKRNYARSVASLYRVMRRLGYFNKAAKKKPKYTPKPYERMSYPGERVQIDCKYVPLKCTVGMTEERRFFQFTAIDEFSRQRYLEAFKENSSHSAAIFLQHAIEYFKFPIKCVQTDNGQEFTKYFGHDKRREADPTLFQRVLCVNGIVHKQIRAYTPRHNGKVERSHRKDNERFYSKHSFYSLADLQEQLKLYNREYNQTPMRPLGWKSPNQYLADYFNNKNVTDV</sequence>
<dbReference type="EMBL" id="DVHB01000054">
    <property type="protein sequence ID" value="HIR39328.1"/>
    <property type="molecule type" value="Genomic_DNA"/>
</dbReference>
<dbReference type="SUPFAM" id="SSF46689">
    <property type="entry name" value="Homeodomain-like"/>
    <property type="match status" value="1"/>
</dbReference>
<comment type="caution">
    <text evidence="2">The sequence shown here is derived from an EMBL/GenBank/DDBJ whole genome shotgun (WGS) entry which is preliminary data.</text>
</comment>
<dbReference type="Pfam" id="PF13683">
    <property type="entry name" value="rve_3"/>
    <property type="match status" value="1"/>
</dbReference>
<name>A0A9D1AFF5_9FIRM</name>
<protein>
    <submittedName>
        <fullName evidence="2">DDE-type integrase/transposase/recombinase</fullName>
    </submittedName>
</protein>
<dbReference type="Proteomes" id="UP000824179">
    <property type="component" value="Unassembled WGS sequence"/>
</dbReference>
<accession>A0A9D1AFF5</accession>
<evidence type="ECO:0000313" key="2">
    <source>
        <dbReference type="EMBL" id="HIR39328.1"/>
    </source>
</evidence>
<dbReference type="InterPro" id="IPR001584">
    <property type="entry name" value="Integrase_cat-core"/>
</dbReference>
<dbReference type="AlphaFoldDB" id="A0A9D1AFF5"/>
<proteinExistence type="predicted"/>